<reference evidence="3 4" key="1">
    <citation type="submission" date="2020-05" db="EMBL/GenBank/DDBJ databases">
        <title>MicrobeNet Type strains.</title>
        <authorList>
            <person name="Nicholson A.C."/>
        </authorList>
    </citation>
    <scope>NUCLEOTIDE SEQUENCE [LARGE SCALE GENOMIC DNA]</scope>
    <source>
        <strain evidence="3 4">ATCC 700815</strain>
    </source>
</reference>
<accession>A0A849B6G5</accession>
<dbReference type="RefSeq" id="WP_158507244.1">
    <property type="nucleotide sequence ID" value="NZ_BAAAEB010000007.1"/>
</dbReference>
<keyword evidence="1" id="KW-0812">Transmembrane</keyword>
<organism evidence="3 4">
    <name type="scientific">Cupriavidus gilardii</name>
    <dbReference type="NCBI Taxonomy" id="82541"/>
    <lineage>
        <taxon>Bacteria</taxon>
        <taxon>Pseudomonadati</taxon>
        <taxon>Pseudomonadota</taxon>
        <taxon>Betaproteobacteria</taxon>
        <taxon>Burkholderiales</taxon>
        <taxon>Burkholderiaceae</taxon>
        <taxon>Cupriavidus</taxon>
    </lineage>
</organism>
<dbReference type="InterPro" id="IPR025205">
    <property type="entry name" value="PilX/PilW_C"/>
</dbReference>
<evidence type="ECO:0000313" key="4">
    <source>
        <dbReference type="Proteomes" id="UP000542973"/>
    </source>
</evidence>
<dbReference type="AlphaFoldDB" id="A0A849B6G5"/>
<sequence length="240" mass="25012">MLKAKDEARSRQAERGAITLISVVVMSTLTLALAGALFVLLLAGHQAIGQRLEREIALRNAELALTDGEHDLRGNTKVTASAAASAASALPGHRFAAWPAPGRCGTQAQRGLCSAAVGQPPPWRAWMGVGPPADDIGIPIGSATGATLPVIPAEMAGATTVPRYLIERLPQKDTGASAPAGVHAQRYRITALGQGRDPAARVVLQTEWIDPSARDGAASQPGPAGIRRLGWRELVPPYPP</sequence>
<dbReference type="Pfam" id="PF13681">
    <property type="entry name" value="PilX"/>
    <property type="match status" value="1"/>
</dbReference>
<evidence type="ECO:0000313" key="3">
    <source>
        <dbReference type="EMBL" id="NNH09758.1"/>
    </source>
</evidence>
<dbReference type="Proteomes" id="UP000542973">
    <property type="component" value="Unassembled WGS sequence"/>
</dbReference>
<protein>
    <submittedName>
        <fullName evidence="3">Pilus assembly protein</fullName>
    </submittedName>
</protein>
<keyword evidence="1" id="KW-1133">Transmembrane helix</keyword>
<gene>
    <name evidence="3" type="ORF">HLB16_02535</name>
</gene>
<comment type="caution">
    <text evidence="3">The sequence shown here is derived from an EMBL/GenBank/DDBJ whole genome shotgun (WGS) entry which is preliminary data.</text>
</comment>
<evidence type="ECO:0000256" key="1">
    <source>
        <dbReference type="SAM" id="Phobius"/>
    </source>
</evidence>
<proteinExistence type="predicted"/>
<dbReference type="EMBL" id="JABEMD010000002">
    <property type="protein sequence ID" value="NNH09758.1"/>
    <property type="molecule type" value="Genomic_DNA"/>
</dbReference>
<feature type="domain" description="PilX/PilW C-terminal" evidence="2">
    <location>
        <begin position="110"/>
        <end position="206"/>
    </location>
</feature>
<evidence type="ECO:0000259" key="2">
    <source>
        <dbReference type="Pfam" id="PF13681"/>
    </source>
</evidence>
<name>A0A849B6G5_9BURK</name>
<keyword evidence="1" id="KW-0472">Membrane</keyword>
<feature type="transmembrane region" description="Helical" evidence="1">
    <location>
        <begin position="20"/>
        <end position="43"/>
    </location>
</feature>